<evidence type="ECO:0000313" key="4">
    <source>
        <dbReference type="Proteomes" id="UP001238969"/>
    </source>
</evidence>
<evidence type="ECO:0000313" key="1">
    <source>
        <dbReference type="EMBL" id="MDK6861310.1"/>
    </source>
</evidence>
<comment type="caution">
    <text evidence="2">The sequence shown here is derived from an EMBL/GenBank/DDBJ whole genome shotgun (WGS) entry which is preliminary data.</text>
</comment>
<sequence>MQTQFVLLRSLLERTKHNQKRNQKHTQNHLLIVAALMAITMLFSACSSTKELKNNNLHSLQNHEPCYKIMQKAKSIQEKVDKKINNLTSKDLKNASDTWKKVAVQCNSRFAQGVVFSAQNIWKLANLNQTGNAETIKLAEQLELNSYKKIQDFADNNKNLYWNHDPLAKAAVAQDKLAFLLQTLAARDAKNVSLRQSDMTATISNTLMHFASNGSDLRQKVYEIPKQNLESVIAKDNATGKELPIVAIAYMDCAREELAALNQTIFPINKDGKINNDAIVSIENQDFIGVLADIVVSHIISAYSNGYPTDDSAIFEQ</sequence>
<accession>A0A1Q6D3F1</accession>
<dbReference type="EMBL" id="NNRU01000009">
    <property type="protein sequence ID" value="RFT26639.1"/>
    <property type="molecule type" value="Genomic_DNA"/>
</dbReference>
<proteinExistence type="predicted"/>
<dbReference type="Proteomes" id="UP000258379">
    <property type="component" value="Unassembled WGS sequence"/>
</dbReference>
<dbReference type="AlphaFoldDB" id="A0A1Q6D3F1"/>
<evidence type="ECO:0000313" key="3">
    <source>
        <dbReference type="Proteomes" id="UP000258379"/>
    </source>
</evidence>
<reference evidence="1 4" key="2">
    <citation type="submission" date="2023-05" db="EMBL/GenBank/DDBJ databases">
        <title>Cataloging the Phylogenetic Diversity of Human Bladder Bacteria.</title>
        <authorList>
            <person name="Du J."/>
        </authorList>
    </citation>
    <scope>NUCLEOTIDE SEQUENCE [LARGE SCALE GENOMIC DNA]</scope>
    <source>
        <strain evidence="1 4">UMB6972</strain>
    </source>
</reference>
<evidence type="ECO:0000313" key="2">
    <source>
        <dbReference type="EMBL" id="RFT26639.1"/>
    </source>
</evidence>
<gene>
    <name evidence="2" type="ORF">CG405_08840</name>
    <name evidence="1" type="ORF">QP355_01400</name>
</gene>
<dbReference type="EMBL" id="JASOLZ010000002">
    <property type="protein sequence ID" value="MDK6861310.1"/>
    <property type="molecule type" value="Genomic_DNA"/>
</dbReference>
<dbReference type="RefSeq" id="WP_075038802.1">
    <property type="nucleotide sequence ID" value="NZ_CP033836.1"/>
</dbReference>
<organism evidence="2 3">
    <name type="scientific">Gardnerella vaginalis</name>
    <dbReference type="NCBI Taxonomy" id="2702"/>
    <lineage>
        <taxon>Bacteria</taxon>
        <taxon>Bacillati</taxon>
        <taxon>Actinomycetota</taxon>
        <taxon>Actinomycetes</taxon>
        <taxon>Bifidobacteriales</taxon>
        <taxon>Bifidobacteriaceae</taxon>
        <taxon>Gardnerella</taxon>
    </lineage>
</organism>
<protein>
    <submittedName>
        <fullName evidence="2">Uncharacterized protein</fullName>
    </submittedName>
</protein>
<dbReference type="Proteomes" id="UP001238969">
    <property type="component" value="Unassembled WGS sequence"/>
</dbReference>
<name>A0A1Q6D3F1_GARVA</name>
<reference evidence="2 3" key="1">
    <citation type="submission" date="2017-07" db="EMBL/GenBank/DDBJ databases">
        <title>A comparative genomics approach to explaining the enigmatic role of Gardnerella vaginalis in the vaginal microbiome.</title>
        <authorList>
            <person name="Vancuren S.J."/>
            <person name="Hill J.E."/>
        </authorList>
    </citation>
    <scope>NUCLEOTIDE SEQUENCE [LARGE SCALE GENOMIC DNA]</scope>
    <source>
        <strain evidence="2 3">WP023</strain>
    </source>
</reference>